<dbReference type="Proteomes" id="UP000767446">
    <property type="component" value="Unassembled WGS sequence"/>
</dbReference>
<comment type="caution">
    <text evidence="1">The sequence shown here is derived from an EMBL/GenBank/DDBJ whole genome shotgun (WGS) entry which is preliminary data.</text>
</comment>
<organism evidence="1 2">
    <name type="scientific">Gomphosphaeria aponina SAG 52.96 = DSM 107014</name>
    <dbReference type="NCBI Taxonomy" id="1521640"/>
    <lineage>
        <taxon>Bacteria</taxon>
        <taxon>Bacillati</taxon>
        <taxon>Cyanobacteriota</taxon>
        <taxon>Cyanophyceae</taxon>
        <taxon>Oscillatoriophycideae</taxon>
        <taxon>Chroococcales</taxon>
        <taxon>Gomphosphaeriaceae</taxon>
        <taxon>Gomphosphaeria</taxon>
    </lineage>
</organism>
<evidence type="ECO:0000313" key="1">
    <source>
        <dbReference type="EMBL" id="MBR8827664.1"/>
    </source>
</evidence>
<dbReference type="AlphaFoldDB" id="A0A941GNZ3"/>
<reference evidence="1" key="1">
    <citation type="submission" date="2021-02" db="EMBL/GenBank/DDBJ databases">
        <title>Metagenome analyses of Stigonema ocellatum DSM 106950, Chlorogloea purpurea SAG 13.99 and Gomphosphaeria aponina DSM 107014.</title>
        <authorList>
            <person name="Marter P."/>
            <person name="Huang S."/>
        </authorList>
    </citation>
    <scope>NUCLEOTIDE SEQUENCE</scope>
    <source>
        <strain evidence="1">JP213</strain>
    </source>
</reference>
<name>A0A941GNZ3_9CHRO</name>
<sequence length="354" mass="41773">MRPLTFDEIVKIEEIVIQYFQACERPGEHLKALIRISEIQIDIADQYFTTNVKELIADFYSKIVDEQDNLRRFLRVLEYKLSENSDERLRVQQCIEKLGRSQPSESTSRSDEHKQLLKQERRASFAQGSNTQQPIKIDNDIIIHYDLDTLESEFKLGYQGIFAFTIVGDDSILRNYIIKRIIKELDAKRTCRSPRNIYLSDMYETIEEEINSTDSNIVSLLNDDDYLDTLLIIWNYSLHQDKISSMASSFLNQIRQKYSQYLKNKRRCLIIILANVSTPCQPNGYNPITVPEKFNIDELSDWFYRCLITYGIEEVMIEQYLNRLKGQKGDFIATYRIIEAIIDELQNKYERLFQ</sequence>
<evidence type="ECO:0000313" key="2">
    <source>
        <dbReference type="Proteomes" id="UP000767446"/>
    </source>
</evidence>
<proteinExistence type="predicted"/>
<gene>
    <name evidence="1" type="ORF">DSM107014_07105</name>
</gene>
<dbReference type="EMBL" id="JADQBC010000039">
    <property type="protein sequence ID" value="MBR8827664.1"/>
    <property type="molecule type" value="Genomic_DNA"/>
</dbReference>
<accession>A0A941GNZ3</accession>
<protein>
    <submittedName>
        <fullName evidence="1">Uncharacterized protein</fullName>
    </submittedName>
</protein>